<gene>
    <name evidence="3" type="ORF">KHB02_017610</name>
    <name evidence="2" type="ORF">KHB02_36535</name>
</gene>
<feature type="domain" description="Phage ABA sandwich" evidence="1">
    <location>
        <begin position="6"/>
        <end position="88"/>
    </location>
</feature>
<keyword evidence="4" id="KW-1185">Reference proteome</keyword>
<organism evidence="2">
    <name type="scientific">Neobacillus citreus</name>
    <dbReference type="NCBI Taxonomy" id="2833578"/>
    <lineage>
        <taxon>Bacteria</taxon>
        <taxon>Bacillati</taxon>
        <taxon>Bacillota</taxon>
        <taxon>Bacilli</taxon>
        <taxon>Bacillales</taxon>
        <taxon>Bacillaceae</taxon>
        <taxon>Neobacillus</taxon>
    </lineage>
</organism>
<dbReference type="EMBL" id="JAGYPE020000034">
    <property type="protein sequence ID" value="MCH6267340.1"/>
    <property type="molecule type" value="Genomic_DNA"/>
</dbReference>
<proteinExistence type="predicted"/>
<name>A0A942T621_9BACI</name>
<dbReference type="RefSeq" id="WP_213146772.1">
    <property type="nucleotide sequence ID" value="NZ_JAGYPE020000034.1"/>
</dbReference>
<dbReference type="EMBL" id="JAGYPE010000007">
    <property type="protein sequence ID" value="MBS4186882.1"/>
    <property type="molecule type" value="Genomic_DNA"/>
</dbReference>
<evidence type="ECO:0000259" key="1">
    <source>
        <dbReference type="Pfam" id="PF18066"/>
    </source>
</evidence>
<evidence type="ECO:0000313" key="3">
    <source>
        <dbReference type="EMBL" id="MCH6267340.1"/>
    </source>
</evidence>
<protein>
    <recommendedName>
        <fullName evidence="1">Phage ABA sandwich domain-containing protein</fullName>
    </recommendedName>
</protein>
<dbReference type="Pfam" id="PF18066">
    <property type="entry name" value="Phage_ABA_S"/>
    <property type="match status" value="1"/>
</dbReference>
<reference evidence="2" key="1">
    <citation type="submission" date="2021-05" db="EMBL/GenBank/DDBJ databases">
        <title>Novel Bacillus species.</title>
        <authorList>
            <person name="Liu G."/>
        </authorList>
    </citation>
    <scope>NUCLEOTIDE SEQUENCE</scope>
    <source>
        <strain evidence="2 4">FJAT-50051</strain>
    </source>
</reference>
<dbReference type="Proteomes" id="UP000677265">
    <property type="component" value="Unassembled WGS sequence"/>
</dbReference>
<sequence>MNKVDSIARRILGWKLNRWDRWYDYEKGMFIHDADFQPEHNLDHAMIIVDRLENLGFTYTNKGPSEVCFNDVTGTGETLAQAITNAAYSIIERSTEAVSSRQWSKLC</sequence>
<accession>A0A942T621</accession>
<comment type="caution">
    <text evidence="2">The sequence shown here is derived from an EMBL/GenBank/DDBJ whole genome shotgun (WGS) entry which is preliminary data.</text>
</comment>
<evidence type="ECO:0000313" key="2">
    <source>
        <dbReference type="EMBL" id="MBS4186882.1"/>
    </source>
</evidence>
<dbReference type="InterPro" id="IPR041270">
    <property type="entry name" value="Phage_ABA_S"/>
</dbReference>
<evidence type="ECO:0000313" key="4">
    <source>
        <dbReference type="Proteomes" id="UP000677265"/>
    </source>
</evidence>
<dbReference type="AlphaFoldDB" id="A0A942T621"/>